<gene>
    <name evidence="1" type="ORF">V1478_014048</name>
</gene>
<reference evidence="1 2" key="1">
    <citation type="journal article" date="2024" name="Ann. Entomol. Soc. Am.">
        <title>Genomic analyses of the southern and eastern yellowjacket wasps (Hymenoptera: Vespidae) reveal evolutionary signatures of social life.</title>
        <authorList>
            <person name="Catto M.A."/>
            <person name="Caine P.B."/>
            <person name="Orr S.E."/>
            <person name="Hunt B.G."/>
            <person name="Goodisman M.A.D."/>
        </authorList>
    </citation>
    <scope>NUCLEOTIDE SEQUENCE [LARGE SCALE GENOMIC DNA]</scope>
    <source>
        <strain evidence="1">233</strain>
        <tissue evidence="1">Head and thorax</tissue>
    </source>
</reference>
<evidence type="ECO:0000313" key="1">
    <source>
        <dbReference type="EMBL" id="KAL2716372.1"/>
    </source>
</evidence>
<evidence type="ECO:0000313" key="2">
    <source>
        <dbReference type="Proteomes" id="UP001607302"/>
    </source>
</evidence>
<keyword evidence="2" id="KW-1185">Reference proteome</keyword>
<proteinExistence type="predicted"/>
<comment type="caution">
    <text evidence="1">The sequence shown here is derived from an EMBL/GenBank/DDBJ whole genome shotgun (WGS) entry which is preliminary data.</text>
</comment>
<dbReference type="EMBL" id="JAUDFV010000154">
    <property type="protein sequence ID" value="KAL2716372.1"/>
    <property type="molecule type" value="Genomic_DNA"/>
</dbReference>
<dbReference type="Proteomes" id="UP001607302">
    <property type="component" value="Unassembled WGS sequence"/>
</dbReference>
<protein>
    <submittedName>
        <fullName evidence="1">Uncharacterized protein</fullName>
    </submittedName>
</protein>
<dbReference type="AlphaFoldDB" id="A0ABD2A6W2"/>
<sequence length="71" mass="8322">MTAAVRIGQKYNSIIDCVAALSNIFGEEYDNIVQLRLNRSKSCWFIIYNMNYKRNQEIVSRYAPIFPLVEE</sequence>
<organism evidence="1 2">
    <name type="scientific">Vespula squamosa</name>
    <name type="common">Southern yellow jacket</name>
    <name type="synonym">Wasp</name>
    <dbReference type="NCBI Taxonomy" id="30214"/>
    <lineage>
        <taxon>Eukaryota</taxon>
        <taxon>Metazoa</taxon>
        <taxon>Ecdysozoa</taxon>
        <taxon>Arthropoda</taxon>
        <taxon>Hexapoda</taxon>
        <taxon>Insecta</taxon>
        <taxon>Pterygota</taxon>
        <taxon>Neoptera</taxon>
        <taxon>Endopterygota</taxon>
        <taxon>Hymenoptera</taxon>
        <taxon>Apocrita</taxon>
        <taxon>Aculeata</taxon>
        <taxon>Vespoidea</taxon>
        <taxon>Vespidae</taxon>
        <taxon>Vespinae</taxon>
        <taxon>Vespula</taxon>
    </lineage>
</organism>
<name>A0ABD2A6W2_VESSQ</name>
<accession>A0ABD2A6W2</accession>